<dbReference type="EMBL" id="LIHL02000004">
    <property type="protein sequence ID" value="KAF5472435.1"/>
    <property type="molecule type" value="Genomic_DNA"/>
</dbReference>
<protein>
    <recommendedName>
        <fullName evidence="5">Ribosome maturation factor RimM</fullName>
    </recommendedName>
</protein>
<dbReference type="SUPFAM" id="SSF53448">
    <property type="entry name" value="Nucleotide-diphospho-sugar transferases"/>
    <property type="match status" value="1"/>
</dbReference>
<dbReference type="FunFam" id="2.30.30.240:FF:000002">
    <property type="entry name" value="Ribosome maturation factor rimM"/>
    <property type="match status" value="1"/>
</dbReference>
<dbReference type="Proteomes" id="UP000619265">
    <property type="component" value="Unassembled WGS sequence"/>
</dbReference>
<name>A0A834CZK3_JUGRE</name>
<dbReference type="SUPFAM" id="SSF50447">
    <property type="entry name" value="Translation proteins"/>
    <property type="match status" value="1"/>
</dbReference>
<evidence type="ECO:0000259" key="1">
    <source>
        <dbReference type="Pfam" id="PF01782"/>
    </source>
</evidence>
<dbReference type="Pfam" id="PF01782">
    <property type="entry name" value="RimM"/>
    <property type="match status" value="1"/>
</dbReference>
<evidence type="ECO:0000313" key="4">
    <source>
        <dbReference type="Proteomes" id="UP000619265"/>
    </source>
</evidence>
<organism evidence="3 4">
    <name type="scientific">Juglans regia</name>
    <name type="common">English walnut</name>
    <dbReference type="NCBI Taxonomy" id="51240"/>
    <lineage>
        <taxon>Eukaryota</taxon>
        <taxon>Viridiplantae</taxon>
        <taxon>Streptophyta</taxon>
        <taxon>Embryophyta</taxon>
        <taxon>Tracheophyta</taxon>
        <taxon>Spermatophyta</taxon>
        <taxon>Magnoliopsida</taxon>
        <taxon>eudicotyledons</taxon>
        <taxon>Gunneridae</taxon>
        <taxon>Pentapetalae</taxon>
        <taxon>rosids</taxon>
        <taxon>fabids</taxon>
        <taxon>Fagales</taxon>
        <taxon>Juglandaceae</taxon>
        <taxon>Juglans</taxon>
    </lineage>
</organism>
<accession>A0A834CZK3</accession>
<evidence type="ECO:0000259" key="2">
    <source>
        <dbReference type="Pfam" id="PF24986"/>
    </source>
</evidence>
<dbReference type="GO" id="GO:0006364">
    <property type="term" value="P:rRNA processing"/>
    <property type="evidence" value="ECO:0007669"/>
    <property type="project" value="InterPro"/>
</dbReference>
<dbReference type="Gene3D" id="3.90.550.10">
    <property type="entry name" value="Spore Coat Polysaccharide Biosynthesis Protein SpsA, Chain A"/>
    <property type="match status" value="1"/>
</dbReference>
<dbReference type="PANTHER" id="PTHR11952">
    <property type="entry name" value="UDP- GLUCOSE PYROPHOSPHORYLASE"/>
    <property type="match status" value="1"/>
</dbReference>
<evidence type="ECO:0000313" key="3">
    <source>
        <dbReference type="EMBL" id="KAF5472435.1"/>
    </source>
</evidence>
<dbReference type="GO" id="GO:0043022">
    <property type="term" value="F:ribosome binding"/>
    <property type="evidence" value="ECO:0007669"/>
    <property type="project" value="InterPro"/>
</dbReference>
<dbReference type="InterPro" id="IPR029044">
    <property type="entry name" value="Nucleotide-diphossugar_trans"/>
</dbReference>
<dbReference type="InterPro" id="IPR039741">
    <property type="entry name" value="UDP-sugar_pyrophosphorylase"/>
</dbReference>
<dbReference type="Pfam" id="PF24986">
    <property type="entry name" value="PRC_RimM"/>
    <property type="match status" value="1"/>
</dbReference>
<dbReference type="SUPFAM" id="SSF50346">
    <property type="entry name" value="PRC-barrel domain"/>
    <property type="match status" value="1"/>
</dbReference>
<proteinExistence type="inferred from homology"/>
<reference evidence="3" key="2">
    <citation type="submission" date="2020-03" db="EMBL/GenBank/DDBJ databases">
        <title>Walnut 2.0.</title>
        <authorList>
            <person name="Marrano A."/>
            <person name="Britton M."/>
            <person name="Zimin A.V."/>
            <person name="Zaini P.A."/>
            <person name="Workman R."/>
            <person name="Puiu D."/>
            <person name="Bianco L."/>
            <person name="Allen B.J."/>
            <person name="Troggio M."/>
            <person name="Leslie C.A."/>
            <person name="Timp W."/>
            <person name="Dendekar A."/>
            <person name="Salzberg S.L."/>
            <person name="Neale D.B."/>
        </authorList>
    </citation>
    <scope>NUCLEOTIDE SEQUENCE</scope>
    <source>
        <tissue evidence="3">Leaves</tissue>
    </source>
</reference>
<comment type="caution">
    <text evidence="3">The sequence shown here is derived from an EMBL/GenBank/DDBJ whole genome shotgun (WGS) entry which is preliminary data.</text>
</comment>
<dbReference type="InterPro" id="IPR056792">
    <property type="entry name" value="PRC_RimM"/>
</dbReference>
<dbReference type="FunFam" id="3.90.550.10:FF:000281">
    <property type="entry name" value="16S rRNA processing protein RimM family"/>
    <property type="match status" value="1"/>
</dbReference>
<dbReference type="HAMAP" id="MF_00014">
    <property type="entry name" value="Ribosome_mat_RimM"/>
    <property type="match status" value="1"/>
</dbReference>
<dbReference type="GO" id="GO:0005840">
    <property type="term" value="C:ribosome"/>
    <property type="evidence" value="ECO:0007669"/>
    <property type="project" value="InterPro"/>
</dbReference>
<feature type="domain" description="RimM N-terminal" evidence="1">
    <location>
        <begin position="91"/>
        <end position="179"/>
    </location>
</feature>
<gene>
    <name evidence="3" type="ORF">F2P56_009155</name>
</gene>
<dbReference type="InterPro" id="IPR011033">
    <property type="entry name" value="PRC_barrel-like_sf"/>
</dbReference>
<evidence type="ECO:0008006" key="5">
    <source>
        <dbReference type="Google" id="ProtNLM"/>
    </source>
</evidence>
<reference evidence="3" key="1">
    <citation type="submission" date="2015-10" db="EMBL/GenBank/DDBJ databases">
        <authorList>
            <person name="Martinez-Garcia P.J."/>
            <person name="Crepeau M.W."/>
            <person name="Puiu D."/>
            <person name="Gonzalez-Ibeas D."/>
            <person name="Whalen J."/>
            <person name="Stevens K."/>
            <person name="Paul R."/>
            <person name="Butterfield T."/>
            <person name="Britton M."/>
            <person name="Reagan R."/>
            <person name="Chakraborty S."/>
            <person name="Walawage S.L."/>
            <person name="Vasquez-Gross H.A."/>
            <person name="Cardeno C."/>
            <person name="Famula R."/>
            <person name="Pratt K."/>
            <person name="Kuruganti S."/>
            <person name="Aradhya M.K."/>
            <person name="Leslie C.A."/>
            <person name="Dandekar A.M."/>
            <person name="Salzberg S.L."/>
            <person name="Wegrzyn J.L."/>
            <person name="Langley C.H."/>
            <person name="Neale D.B."/>
        </authorList>
    </citation>
    <scope>NUCLEOTIDE SEQUENCE</scope>
    <source>
        <tissue evidence="3">Leaves</tissue>
    </source>
</reference>
<dbReference type="GO" id="GO:0003729">
    <property type="term" value="F:mRNA binding"/>
    <property type="evidence" value="ECO:0007669"/>
    <property type="project" value="EnsemblPlants"/>
</dbReference>
<dbReference type="AlphaFoldDB" id="A0A834CZK3"/>
<dbReference type="Gene3D" id="2.30.30.240">
    <property type="entry name" value="PRC-barrel domain"/>
    <property type="match status" value="1"/>
</dbReference>
<feature type="domain" description="Ribosome maturation factor RimM PRC barrel" evidence="2">
    <location>
        <begin position="192"/>
        <end position="278"/>
    </location>
</feature>
<dbReference type="InterPro" id="IPR002676">
    <property type="entry name" value="RimM_N"/>
</dbReference>
<dbReference type="NCBIfam" id="TIGR02273">
    <property type="entry name" value="16S_RimM"/>
    <property type="match status" value="1"/>
</dbReference>
<sequence>MNISEPSKMMQRASPLCASNSLPSFPTTLPSRHLIGAPIRNRTTTASTASYSFRFPLNRLQNFRLALPTLHSTATQEAVETSKTELGFIEIGYISSVHGLQGEIRVKTSTDFPELRFSEPGRRWLKQQVLGRETVQEVELVEGRGHPGQKSWILRFSGIDTVDQAKQLVGSTLLVREDDRPELDEGEYYTRDLVGVRVILKETGEFVGTVANVYNNGASDLLHVKLDSSLNILDKTGKPRPTETVVSDHLVWVPFVEAIVPHVDMNRREIQITPPKGLLELNLRFDERSKKERRQLEWKERKKFQKRLIAAKKKLCEMEQQHVFHGFRSGEKAQGRLLADQIVGVNSKLLQHALQNIEIPSKRWNVAELVRSSETKKTSTLKISEECLTSSASKEKLGANWAFQERGLHLMSKGKLAIVLVVNESEEQACSSDHDLVDSQSNETSPCSLLQKFLCDDQRFVEIEERASVPVIFISSARGIESLRRLLSDNDYFGFEPQKVWYLEEEKLPIVSSSLEEQNRHKILMKSPWEILQSPVGSGGVISLLSSHSIPDNLSKIGVEYIEVCSTNQRNLGVNTLLLGFLSSRGADLGIQIPRDVEDFEESFDMIFSVNFMEKLTRRIDKLQFFAMPKPNSHVEKVDKEWVDVVPSSPNSYELCSSIYGSLNACSFDKVCVMQVTE</sequence>
<dbReference type="InterPro" id="IPR036976">
    <property type="entry name" value="RimM_N_sf"/>
</dbReference>
<dbReference type="PANTHER" id="PTHR11952:SF10">
    <property type="entry name" value="16S RRNA PROCESSING PROTEIN RIMM FAMILY"/>
    <property type="match status" value="1"/>
</dbReference>
<dbReference type="InterPro" id="IPR011961">
    <property type="entry name" value="RimM"/>
</dbReference>
<dbReference type="Gene3D" id="2.40.30.60">
    <property type="entry name" value="RimM"/>
    <property type="match status" value="1"/>
</dbReference>
<dbReference type="InterPro" id="IPR009000">
    <property type="entry name" value="Transl_B-barrel_sf"/>
</dbReference>
<dbReference type="Gramene" id="Jr04_10560_p1">
    <property type="protein sequence ID" value="cds.Jr04_10560_p1"/>
    <property type="gene ID" value="Jr04_10560"/>
</dbReference>